<dbReference type="EMBL" id="FQZB01000006">
    <property type="protein sequence ID" value="SHJ14341.1"/>
    <property type="molecule type" value="Genomic_DNA"/>
</dbReference>
<protein>
    <submittedName>
        <fullName evidence="5">ABC-type multidrug transport system, ATPase component</fullName>
    </submittedName>
</protein>
<evidence type="ECO:0000313" key="6">
    <source>
        <dbReference type="Proteomes" id="UP000184310"/>
    </source>
</evidence>
<dbReference type="Gene3D" id="3.40.50.300">
    <property type="entry name" value="P-loop containing nucleotide triphosphate hydrolases"/>
    <property type="match status" value="1"/>
</dbReference>
<dbReference type="CDD" id="cd03230">
    <property type="entry name" value="ABC_DR_subfamily_A"/>
    <property type="match status" value="1"/>
</dbReference>
<sequence>MTNSIIRVENLSKKFGSKVILNNVNVEFKQGESVAILGNNGMGKSTFLRMLCGLTTISGGKIIADRYIKFNYIPENYSKLDLTIEEYMRSMGEIDKVSKEEYDTKVKDLYAKFYLETMKDIPMKHLSKGTLQKVDVLQALITKPDVLLLDEPLSGQDINSQKNFIRIVKDLIEQGVTVIMSCHEMFLVEQLATRILRIENQTIVEDKNIKLEACKYNLMIFDKKQSININLQSELKDIGKCYEEDDALKLEVKEGKSNEILLKMLKDGYTLKYFK</sequence>
<dbReference type="SMART" id="SM00382">
    <property type="entry name" value="AAA"/>
    <property type="match status" value="1"/>
</dbReference>
<evidence type="ECO:0000256" key="1">
    <source>
        <dbReference type="ARBA" id="ARBA00022448"/>
    </source>
</evidence>
<keyword evidence="1" id="KW-0813">Transport</keyword>
<dbReference type="OrthoDB" id="2290519at2"/>
<evidence type="ECO:0000256" key="3">
    <source>
        <dbReference type="ARBA" id="ARBA00022840"/>
    </source>
</evidence>
<dbReference type="AlphaFoldDB" id="A0A1M6GWK5"/>
<dbReference type="InterPro" id="IPR051782">
    <property type="entry name" value="ABC_Transporter_VariousFunc"/>
</dbReference>
<organism evidence="5 6">
    <name type="scientific">Clostridium cavendishii DSM 21758</name>
    <dbReference type="NCBI Taxonomy" id="1121302"/>
    <lineage>
        <taxon>Bacteria</taxon>
        <taxon>Bacillati</taxon>
        <taxon>Bacillota</taxon>
        <taxon>Clostridia</taxon>
        <taxon>Eubacteriales</taxon>
        <taxon>Clostridiaceae</taxon>
        <taxon>Clostridium</taxon>
    </lineage>
</organism>
<dbReference type="GO" id="GO:0016887">
    <property type="term" value="F:ATP hydrolysis activity"/>
    <property type="evidence" value="ECO:0007669"/>
    <property type="project" value="InterPro"/>
</dbReference>
<name>A0A1M6GWK5_9CLOT</name>
<feature type="domain" description="ABC transporter" evidence="4">
    <location>
        <begin position="6"/>
        <end position="225"/>
    </location>
</feature>
<reference evidence="5 6" key="1">
    <citation type="submission" date="2016-11" db="EMBL/GenBank/DDBJ databases">
        <authorList>
            <person name="Jaros S."/>
            <person name="Januszkiewicz K."/>
            <person name="Wedrychowicz H."/>
        </authorList>
    </citation>
    <scope>NUCLEOTIDE SEQUENCE [LARGE SCALE GENOMIC DNA]</scope>
    <source>
        <strain evidence="5 6">DSM 21758</strain>
    </source>
</reference>
<keyword evidence="3" id="KW-0067">ATP-binding</keyword>
<dbReference type="GO" id="GO:0005524">
    <property type="term" value="F:ATP binding"/>
    <property type="evidence" value="ECO:0007669"/>
    <property type="project" value="UniProtKB-KW"/>
</dbReference>
<dbReference type="PANTHER" id="PTHR42939">
    <property type="entry name" value="ABC TRANSPORTER ATP-BINDING PROTEIN ALBC-RELATED"/>
    <property type="match status" value="1"/>
</dbReference>
<evidence type="ECO:0000259" key="4">
    <source>
        <dbReference type="PROSITE" id="PS50893"/>
    </source>
</evidence>
<dbReference type="InterPro" id="IPR003593">
    <property type="entry name" value="AAA+_ATPase"/>
</dbReference>
<dbReference type="STRING" id="1121302.SAMN02745163_01411"/>
<keyword evidence="2" id="KW-0547">Nucleotide-binding</keyword>
<dbReference type="PANTHER" id="PTHR42939:SF1">
    <property type="entry name" value="ABC TRANSPORTER ATP-BINDING PROTEIN ALBC-RELATED"/>
    <property type="match status" value="1"/>
</dbReference>
<dbReference type="InterPro" id="IPR027417">
    <property type="entry name" value="P-loop_NTPase"/>
</dbReference>
<gene>
    <name evidence="5" type="ORF">SAMN02745163_01411</name>
</gene>
<proteinExistence type="predicted"/>
<dbReference type="Proteomes" id="UP000184310">
    <property type="component" value="Unassembled WGS sequence"/>
</dbReference>
<keyword evidence="6" id="KW-1185">Reference proteome</keyword>
<dbReference type="InterPro" id="IPR003439">
    <property type="entry name" value="ABC_transporter-like_ATP-bd"/>
</dbReference>
<dbReference type="Pfam" id="PF00005">
    <property type="entry name" value="ABC_tran"/>
    <property type="match status" value="1"/>
</dbReference>
<dbReference type="SUPFAM" id="SSF52540">
    <property type="entry name" value="P-loop containing nucleoside triphosphate hydrolases"/>
    <property type="match status" value="1"/>
</dbReference>
<evidence type="ECO:0000256" key="2">
    <source>
        <dbReference type="ARBA" id="ARBA00022741"/>
    </source>
</evidence>
<dbReference type="RefSeq" id="WP_072985971.1">
    <property type="nucleotide sequence ID" value="NZ_FQZB01000006.1"/>
</dbReference>
<dbReference type="PROSITE" id="PS50893">
    <property type="entry name" value="ABC_TRANSPORTER_2"/>
    <property type="match status" value="1"/>
</dbReference>
<accession>A0A1M6GWK5</accession>
<evidence type="ECO:0000313" key="5">
    <source>
        <dbReference type="EMBL" id="SHJ14341.1"/>
    </source>
</evidence>